<accession>A0A9X1VLU4</accession>
<feature type="binding site" evidence="1">
    <location>
        <position position="104"/>
    </location>
    <ligand>
        <name>a divalent metal cation</name>
        <dbReference type="ChEBI" id="CHEBI:60240"/>
        <label>2</label>
    </ligand>
</feature>
<gene>
    <name evidence="2" type="ORF">MC378_06815</name>
</gene>
<dbReference type="PIRSF" id="PIRSF005902">
    <property type="entry name" value="DNase_TatD"/>
    <property type="match status" value="1"/>
</dbReference>
<feature type="binding site" evidence="1">
    <location>
        <position position="128"/>
    </location>
    <ligand>
        <name>a divalent metal cation</name>
        <dbReference type="ChEBI" id="CHEBI:60240"/>
        <label>2</label>
    </ligand>
</feature>
<reference evidence="2" key="1">
    <citation type="submission" date="2022-02" db="EMBL/GenBank/DDBJ databases">
        <title>Polaribacter sp. MSW13, isolated from seawater.</title>
        <authorList>
            <person name="Kristyanto S."/>
            <person name="Jung J."/>
            <person name="Jeon C.O."/>
        </authorList>
    </citation>
    <scope>NUCLEOTIDE SEQUENCE</scope>
    <source>
        <strain evidence="2">MSW13</strain>
    </source>
</reference>
<dbReference type="Pfam" id="PF01026">
    <property type="entry name" value="TatD_DNase"/>
    <property type="match status" value="1"/>
</dbReference>
<proteinExistence type="predicted"/>
<name>A0A9X1VLU4_9FLAO</name>
<dbReference type="GO" id="GO:0046872">
    <property type="term" value="F:metal ion binding"/>
    <property type="evidence" value="ECO:0007669"/>
    <property type="project" value="UniProtKB-KW"/>
</dbReference>
<evidence type="ECO:0000313" key="2">
    <source>
        <dbReference type="EMBL" id="MCI2228874.1"/>
    </source>
</evidence>
<dbReference type="SUPFAM" id="SSF51556">
    <property type="entry name" value="Metallo-dependent hydrolases"/>
    <property type="match status" value="1"/>
</dbReference>
<keyword evidence="3" id="KW-1185">Reference proteome</keyword>
<dbReference type="PANTHER" id="PTHR46124">
    <property type="entry name" value="D-AMINOACYL-TRNA DEACYLASE"/>
    <property type="match status" value="1"/>
</dbReference>
<dbReference type="EMBL" id="JAKQYM010000004">
    <property type="protein sequence ID" value="MCI2228874.1"/>
    <property type="molecule type" value="Genomic_DNA"/>
</dbReference>
<dbReference type="RefSeq" id="WP_242178005.1">
    <property type="nucleotide sequence ID" value="NZ_JAKQYM010000004.1"/>
</dbReference>
<protein>
    <submittedName>
        <fullName evidence="2">TatD family hydrolase</fullName>
    </submittedName>
</protein>
<comment type="caution">
    <text evidence="2">The sequence shown here is derived from an EMBL/GenBank/DDBJ whole genome shotgun (WGS) entry which is preliminary data.</text>
</comment>
<dbReference type="PANTHER" id="PTHR46124:SF2">
    <property type="entry name" value="D-AMINOACYL-TRNA DEACYLASE"/>
    <property type="match status" value="1"/>
</dbReference>
<keyword evidence="2" id="KW-0378">Hydrolase</keyword>
<dbReference type="AlphaFoldDB" id="A0A9X1VLU4"/>
<keyword evidence="1" id="KW-0479">Metal-binding</keyword>
<dbReference type="GO" id="GO:0016788">
    <property type="term" value="F:hydrolase activity, acting on ester bonds"/>
    <property type="evidence" value="ECO:0007669"/>
    <property type="project" value="InterPro"/>
</dbReference>
<dbReference type="InterPro" id="IPR032466">
    <property type="entry name" value="Metal_Hydrolase"/>
</dbReference>
<organism evidence="2 3">
    <name type="scientific">Polaribacter marinus</name>
    <dbReference type="NCBI Taxonomy" id="2916838"/>
    <lineage>
        <taxon>Bacteria</taxon>
        <taxon>Pseudomonadati</taxon>
        <taxon>Bacteroidota</taxon>
        <taxon>Flavobacteriia</taxon>
        <taxon>Flavobacteriales</taxon>
        <taxon>Flavobacteriaceae</taxon>
    </lineage>
</organism>
<evidence type="ECO:0000313" key="3">
    <source>
        <dbReference type="Proteomes" id="UP001139369"/>
    </source>
</evidence>
<dbReference type="CDD" id="cd01310">
    <property type="entry name" value="TatD_DNAse"/>
    <property type="match status" value="1"/>
</dbReference>
<dbReference type="Proteomes" id="UP001139369">
    <property type="component" value="Unassembled WGS sequence"/>
</dbReference>
<sequence length="214" mass="25095">MLFFDVHTHKTCSVEDVFSIVNKYPNSTNFSRPFSIGIHPWFAKQETLEEELLFVEHQIQNNNCLAVGECGLDKRSLTNFEFQKAVFIKQILLSEKYQKPLMIHCVKAHQEIIEIKKELKPIQTWLFHGFNKNSQIAKSLLKNRIILSIGPVIIKNTKLQEVFLELPLSSILLETDDTEIEIREVYQKASEIKKKRIEELQQVLHQNFKDIFIK</sequence>
<feature type="binding site" evidence="1">
    <location>
        <position position="176"/>
    </location>
    <ligand>
        <name>a divalent metal cation</name>
        <dbReference type="ChEBI" id="CHEBI:60240"/>
        <label>1</label>
    </ligand>
</feature>
<dbReference type="Gene3D" id="3.20.20.140">
    <property type="entry name" value="Metal-dependent hydrolases"/>
    <property type="match status" value="1"/>
</dbReference>
<evidence type="ECO:0000256" key="1">
    <source>
        <dbReference type="PIRSR" id="PIRSR005902-1"/>
    </source>
</evidence>
<feature type="binding site" evidence="1">
    <location>
        <position position="69"/>
    </location>
    <ligand>
        <name>a divalent metal cation</name>
        <dbReference type="ChEBI" id="CHEBI:60240"/>
        <label>1</label>
    </ligand>
</feature>
<dbReference type="InterPro" id="IPR001130">
    <property type="entry name" value="TatD-like"/>
</dbReference>